<evidence type="ECO:0000313" key="5">
    <source>
        <dbReference type="Proteomes" id="UP000292781"/>
    </source>
</evidence>
<accession>A0A4Q9VYU3</accession>
<dbReference type="InterPro" id="IPR009061">
    <property type="entry name" value="DNA-bd_dom_put_sf"/>
</dbReference>
<dbReference type="SMART" id="SM00422">
    <property type="entry name" value="HTH_MERR"/>
    <property type="match status" value="1"/>
</dbReference>
<dbReference type="GO" id="GO:0003700">
    <property type="term" value="F:DNA-binding transcription factor activity"/>
    <property type="evidence" value="ECO:0007669"/>
    <property type="project" value="InterPro"/>
</dbReference>
<evidence type="ECO:0000313" key="4">
    <source>
        <dbReference type="EMBL" id="TBW40403.1"/>
    </source>
</evidence>
<dbReference type="Pfam" id="PF13411">
    <property type="entry name" value="MerR_1"/>
    <property type="match status" value="1"/>
</dbReference>
<protein>
    <submittedName>
        <fullName evidence="4">MerR family transcriptional regulator</fullName>
    </submittedName>
</protein>
<keyword evidence="1" id="KW-0238">DNA-binding</keyword>
<dbReference type="PROSITE" id="PS00552">
    <property type="entry name" value="HTH_MERR_1"/>
    <property type="match status" value="1"/>
</dbReference>
<dbReference type="PANTHER" id="PTHR30204:SF92">
    <property type="entry name" value="HTH-TYPE TRANSCRIPTIONAL REGULATOR ZNTR"/>
    <property type="match status" value="1"/>
</dbReference>
<dbReference type="PANTHER" id="PTHR30204">
    <property type="entry name" value="REDOX-CYCLING DRUG-SENSING TRANSCRIPTIONAL ACTIVATOR SOXR"/>
    <property type="match status" value="1"/>
</dbReference>
<dbReference type="SUPFAM" id="SSF46955">
    <property type="entry name" value="Putative DNA-binding domain"/>
    <property type="match status" value="1"/>
</dbReference>
<dbReference type="InterPro" id="IPR047057">
    <property type="entry name" value="MerR_fam"/>
</dbReference>
<reference evidence="4 5" key="1">
    <citation type="submission" date="2019-02" db="EMBL/GenBank/DDBJ databases">
        <title>Siculibacillus lacustris gen. nov., sp. nov., a new rosette-forming bacterium isolated from a freshwater crater lake (Lake St. Ana, Romania).</title>
        <authorList>
            <person name="Felfoldi T."/>
            <person name="Marton Z."/>
            <person name="Szabo A."/>
            <person name="Mentes A."/>
            <person name="Boka K."/>
            <person name="Marialigeti K."/>
            <person name="Mathe I."/>
            <person name="Koncz M."/>
            <person name="Schumann P."/>
            <person name="Toth E."/>
        </authorList>
    </citation>
    <scope>NUCLEOTIDE SEQUENCE [LARGE SCALE GENOMIC DNA]</scope>
    <source>
        <strain evidence="4 5">SA-279</strain>
    </source>
</reference>
<gene>
    <name evidence="4" type="ORF">EYW49_04265</name>
</gene>
<organism evidence="4 5">
    <name type="scientific">Siculibacillus lacustris</name>
    <dbReference type="NCBI Taxonomy" id="1549641"/>
    <lineage>
        <taxon>Bacteria</taxon>
        <taxon>Pseudomonadati</taxon>
        <taxon>Pseudomonadota</taxon>
        <taxon>Alphaproteobacteria</taxon>
        <taxon>Hyphomicrobiales</taxon>
        <taxon>Ancalomicrobiaceae</taxon>
        <taxon>Siculibacillus</taxon>
    </lineage>
</organism>
<proteinExistence type="predicted"/>
<evidence type="ECO:0000256" key="2">
    <source>
        <dbReference type="SAM" id="MobiDB-lite"/>
    </source>
</evidence>
<comment type="caution">
    <text evidence="4">The sequence shown here is derived from an EMBL/GenBank/DDBJ whole genome shotgun (WGS) entry which is preliminary data.</text>
</comment>
<dbReference type="EMBL" id="SJFN01000004">
    <property type="protein sequence ID" value="TBW40403.1"/>
    <property type="molecule type" value="Genomic_DNA"/>
</dbReference>
<dbReference type="RefSeq" id="WP_131306541.1">
    <property type="nucleotide sequence ID" value="NZ_SJFN01000004.1"/>
</dbReference>
<feature type="region of interest" description="Disordered" evidence="2">
    <location>
        <begin position="109"/>
        <end position="137"/>
    </location>
</feature>
<dbReference type="InterPro" id="IPR000551">
    <property type="entry name" value="MerR-type_HTH_dom"/>
</dbReference>
<dbReference type="Proteomes" id="UP000292781">
    <property type="component" value="Unassembled WGS sequence"/>
</dbReference>
<keyword evidence="5" id="KW-1185">Reference proteome</keyword>
<dbReference type="Gene3D" id="1.10.1660.10">
    <property type="match status" value="1"/>
</dbReference>
<feature type="compositionally biased region" description="Low complexity" evidence="2">
    <location>
        <begin position="120"/>
        <end position="137"/>
    </location>
</feature>
<dbReference type="AlphaFoldDB" id="A0A4Q9VYU3"/>
<sequence>MRIGELSRLSGVSVRMLRWYERCGLLAPHRTSTGYRIYRPDDLETVAHVVELNAAGLTLATIRRILPCTAAKDAAPCPQLRAEIRDRLAEIERRIGALAASRRRLRAVLDGPEPATPEVAPSARAAGRGALSSPRRS</sequence>
<dbReference type="PROSITE" id="PS50937">
    <property type="entry name" value="HTH_MERR_2"/>
    <property type="match status" value="1"/>
</dbReference>
<evidence type="ECO:0000259" key="3">
    <source>
        <dbReference type="PROSITE" id="PS50937"/>
    </source>
</evidence>
<dbReference type="PRINTS" id="PR00040">
    <property type="entry name" value="HTHMERR"/>
</dbReference>
<feature type="domain" description="HTH merR-type" evidence="3">
    <location>
        <begin position="1"/>
        <end position="68"/>
    </location>
</feature>
<dbReference type="GO" id="GO:0003677">
    <property type="term" value="F:DNA binding"/>
    <property type="evidence" value="ECO:0007669"/>
    <property type="project" value="UniProtKB-KW"/>
</dbReference>
<name>A0A4Q9VYU3_9HYPH</name>
<evidence type="ECO:0000256" key="1">
    <source>
        <dbReference type="ARBA" id="ARBA00023125"/>
    </source>
</evidence>
<dbReference type="CDD" id="cd01282">
    <property type="entry name" value="HTH_MerR-like_sg3"/>
    <property type="match status" value="1"/>
</dbReference>
<dbReference type="OrthoDB" id="7817988at2"/>